<organism evidence="7 8">
    <name type="scientific">Baudoinia panamericana (strain UAMH 10762)</name>
    <name type="common">Angels' share fungus</name>
    <name type="synonym">Baudoinia compniacensis (strain UAMH 10762)</name>
    <dbReference type="NCBI Taxonomy" id="717646"/>
    <lineage>
        <taxon>Eukaryota</taxon>
        <taxon>Fungi</taxon>
        <taxon>Dikarya</taxon>
        <taxon>Ascomycota</taxon>
        <taxon>Pezizomycotina</taxon>
        <taxon>Dothideomycetes</taxon>
        <taxon>Dothideomycetidae</taxon>
        <taxon>Mycosphaerellales</taxon>
        <taxon>Teratosphaeriaceae</taxon>
        <taxon>Baudoinia</taxon>
    </lineage>
</organism>
<dbReference type="GO" id="GO:0000930">
    <property type="term" value="C:gamma-tubulin complex"/>
    <property type="evidence" value="ECO:0007669"/>
    <property type="project" value="TreeGrafter"/>
</dbReference>
<proteinExistence type="inferred from homology"/>
<dbReference type="GO" id="GO:0051011">
    <property type="term" value="F:microtubule minus-end binding"/>
    <property type="evidence" value="ECO:0007669"/>
    <property type="project" value="TreeGrafter"/>
</dbReference>
<dbReference type="Proteomes" id="UP000011761">
    <property type="component" value="Unassembled WGS sequence"/>
</dbReference>
<evidence type="ECO:0000313" key="7">
    <source>
        <dbReference type="EMBL" id="EMC96687.1"/>
    </source>
</evidence>
<evidence type="ECO:0000256" key="4">
    <source>
        <dbReference type="ARBA" id="ARBA00023212"/>
    </source>
</evidence>
<comment type="similarity">
    <text evidence="1 5">Belongs to the TUBGCP family.</text>
</comment>
<dbReference type="EMBL" id="KB445555">
    <property type="protein sequence ID" value="EMC96687.1"/>
    <property type="molecule type" value="Genomic_DNA"/>
</dbReference>
<evidence type="ECO:0000256" key="3">
    <source>
        <dbReference type="ARBA" id="ARBA00022701"/>
    </source>
</evidence>
<dbReference type="KEGG" id="bcom:BAUCODRAFT_49773"/>
<evidence type="ECO:0000256" key="1">
    <source>
        <dbReference type="ARBA" id="ARBA00010337"/>
    </source>
</evidence>
<name>M2LQH9_BAUPA</name>
<dbReference type="GO" id="GO:0043015">
    <property type="term" value="F:gamma-tubulin binding"/>
    <property type="evidence" value="ECO:0007669"/>
    <property type="project" value="InterPro"/>
</dbReference>
<evidence type="ECO:0000256" key="2">
    <source>
        <dbReference type="ARBA" id="ARBA00022490"/>
    </source>
</evidence>
<keyword evidence="3 5" id="KW-0493">Microtubule</keyword>
<dbReference type="HOGENOM" id="CLU_006331_0_0_1"/>
<dbReference type="InterPro" id="IPR007259">
    <property type="entry name" value="GCP"/>
</dbReference>
<feature type="non-terminal residue" evidence="7">
    <location>
        <position position="1"/>
    </location>
</feature>
<comment type="subcellular location">
    <subcellularLocation>
        <location evidence="5">Cytoplasm</location>
        <location evidence="5">Cytoskeleton</location>
        <location evidence="5">Microtubule organizing center</location>
    </subcellularLocation>
</comment>
<dbReference type="RefSeq" id="XP_007676219.1">
    <property type="nucleotide sequence ID" value="XM_007678029.1"/>
</dbReference>
<dbReference type="AlphaFoldDB" id="M2LQH9"/>
<sequence>DPWTLAAYIDDGESQPKLRSWEAFDKPSVNTVDIVYLSEAGVGAFDAALASASSQADDATGVLPQDVTLRSFRSLALGRSSIFFQWQEVKQCFEQILPSVPFSGCSLMCSQDVATEIMSYGTLLRKLRSFVEVTAQPVASLPALTALRGSVGSILEAIEAVLSTNLPGCRSMLQLHSALDLPRGLLQLVERLVESVRDAESEEEVIARLSDEVTSAVESGTMFAHVLRNILARVCGPWLVSLKEELGLNHPHASQALGHSHGGTAAPGIPGLTGASLSTRPPSRTAFLDAEDERLVKETRQTVSLLRVNFPEHLHQVTTGNQASGPNLTNRRVDVFEETRQSVQAHHRRLNKLLMRQLFSSLQLRKHIDLQRGFHLLGNGHFVSRLSTALFSTDTQSPERKRCTVPTSETVGLRLGATAGQRWPPASSELRLTLMGLVHDHASDLPGGLSFAIRELPDEEIERVMDASSLYALDFLKLQYAAPPLLDLIFTPSCMQKYDDIFRYLLRMLRVFDLTKRLQSIVAKDEHSSSAIKTKLVMQVHRAVSGIMAYVMDVGVAVPWAELQHSLDTIERDVFGNEGESETKPMSNITALANIHEACLDQIRTRLFLRKKQGSIRDALDDLLRTVL</sequence>
<dbReference type="GO" id="GO:0051225">
    <property type="term" value="P:spindle assembly"/>
    <property type="evidence" value="ECO:0007669"/>
    <property type="project" value="TreeGrafter"/>
</dbReference>
<evidence type="ECO:0000256" key="5">
    <source>
        <dbReference type="RuleBase" id="RU363050"/>
    </source>
</evidence>
<feature type="non-terminal residue" evidence="7">
    <location>
        <position position="628"/>
    </location>
</feature>
<feature type="domain" description="Gamma tubulin complex component C-terminal" evidence="6">
    <location>
        <begin position="364"/>
        <end position="628"/>
    </location>
</feature>
<dbReference type="PANTHER" id="PTHR19302:SF70">
    <property type="entry name" value="GAMMA-TUBULIN COMPLEX COMPONENT 6"/>
    <property type="match status" value="1"/>
</dbReference>
<keyword evidence="8" id="KW-1185">Reference proteome</keyword>
<keyword evidence="2 5" id="KW-0963">Cytoplasm</keyword>
<dbReference type="GO" id="GO:0000278">
    <property type="term" value="P:mitotic cell cycle"/>
    <property type="evidence" value="ECO:0007669"/>
    <property type="project" value="TreeGrafter"/>
</dbReference>
<evidence type="ECO:0000313" key="8">
    <source>
        <dbReference type="Proteomes" id="UP000011761"/>
    </source>
</evidence>
<gene>
    <name evidence="7" type="ORF">BAUCODRAFT_49773</name>
</gene>
<dbReference type="InterPro" id="IPR042241">
    <property type="entry name" value="GCP_C_sf"/>
</dbReference>
<reference evidence="7 8" key="1">
    <citation type="journal article" date="2012" name="PLoS Pathog.">
        <title>Diverse lifestyles and strategies of plant pathogenesis encoded in the genomes of eighteen Dothideomycetes fungi.</title>
        <authorList>
            <person name="Ohm R.A."/>
            <person name="Feau N."/>
            <person name="Henrissat B."/>
            <person name="Schoch C.L."/>
            <person name="Horwitz B.A."/>
            <person name="Barry K.W."/>
            <person name="Condon B.J."/>
            <person name="Copeland A.C."/>
            <person name="Dhillon B."/>
            <person name="Glaser F."/>
            <person name="Hesse C.N."/>
            <person name="Kosti I."/>
            <person name="LaButti K."/>
            <person name="Lindquist E.A."/>
            <person name="Lucas S."/>
            <person name="Salamov A.A."/>
            <person name="Bradshaw R.E."/>
            <person name="Ciuffetti L."/>
            <person name="Hamelin R.C."/>
            <person name="Kema G.H.J."/>
            <person name="Lawrence C."/>
            <person name="Scott J.A."/>
            <person name="Spatafora J.W."/>
            <person name="Turgeon B.G."/>
            <person name="de Wit P.J.G.M."/>
            <person name="Zhong S."/>
            <person name="Goodwin S.B."/>
            <person name="Grigoriev I.V."/>
        </authorList>
    </citation>
    <scope>NUCLEOTIDE SEQUENCE [LARGE SCALE GENOMIC DNA]</scope>
    <source>
        <strain evidence="7 8">UAMH 10762</strain>
    </source>
</reference>
<dbReference type="GO" id="GO:0051321">
    <property type="term" value="P:meiotic cell cycle"/>
    <property type="evidence" value="ECO:0007669"/>
    <property type="project" value="TreeGrafter"/>
</dbReference>
<dbReference type="GO" id="GO:0005816">
    <property type="term" value="C:spindle pole body"/>
    <property type="evidence" value="ECO:0007669"/>
    <property type="project" value="UniProtKB-ARBA"/>
</dbReference>
<dbReference type="GO" id="GO:0000922">
    <property type="term" value="C:spindle pole"/>
    <property type="evidence" value="ECO:0007669"/>
    <property type="project" value="InterPro"/>
</dbReference>
<accession>M2LQH9</accession>
<dbReference type="PANTHER" id="PTHR19302">
    <property type="entry name" value="GAMMA TUBULIN COMPLEX PROTEIN"/>
    <property type="match status" value="1"/>
</dbReference>
<dbReference type="OrthoDB" id="775571at2759"/>
<dbReference type="GO" id="GO:0005874">
    <property type="term" value="C:microtubule"/>
    <property type="evidence" value="ECO:0007669"/>
    <property type="project" value="UniProtKB-KW"/>
</dbReference>
<dbReference type="GeneID" id="19114911"/>
<evidence type="ECO:0000259" key="6">
    <source>
        <dbReference type="Pfam" id="PF04130"/>
    </source>
</evidence>
<dbReference type="Gene3D" id="1.20.120.1900">
    <property type="entry name" value="Gamma-tubulin complex, C-terminal domain"/>
    <property type="match status" value="1"/>
</dbReference>
<protein>
    <recommendedName>
        <fullName evidence="5">Spindle pole body component</fullName>
    </recommendedName>
</protein>
<dbReference type="GO" id="GO:0031122">
    <property type="term" value="P:cytoplasmic microtubule organization"/>
    <property type="evidence" value="ECO:0007669"/>
    <property type="project" value="TreeGrafter"/>
</dbReference>
<dbReference type="eggNOG" id="KOG2000">
    <property type="taxonomic scope" value="Eukaryota"/>
</dbReference>
<dbReference type="Pfam" id="PF04130">
    <property type="entry name" value="GCP_C_terminal"/>
    <property type="match status" value="1"/>
</dbReference>
<dbReference type="STRING" id="717646.M2LQH9"/>
<dbReference type="InterPro" id="IPR040457">
    <property type="entry name" value="GCP_C"/>
</dbReference>
<dbReference type="GO" id="GO:0007020">
    <property type="term" value="P:microtubule nucleation"/>
    <property type="evidence" value="ECO:0007669"/>
    <property type="project" value="InterPro"/>
</dbReference>
<keyword evidence="4 5" id="KW-0206">Cytoskeleton</keyword>